<sequence>MRVKKGFAVEFINRIRTMESGELNALIVREAGEELAQFFLSYSANLISRDPERVLENTSSLMLMGYLIRAAEERNERWSEPVLQA</sequence>
<evidence type="ECO:0000313" key="2">
    <source>
        <dbReference type="Proteomes" id="UP001162891"/>
    </source>
</evidence>
<evidence type="ECO:0000313" key="1">
    <source>
        <dbReference type="EMBL" id="BDG01745.1"/>
    </source>
</evidence>
<dbReference type="EMBL" id="AP025591">
    <property type="protein sequence ID" value="BDG01745.1"/>
    <property type="molecule type" value="Genomic_DNA"/>
</dbReference>
<organism evidence="1 2">
    <name type="scientific">Anaeromyxobacter oryzae</name>
    <dbReference type="NCBI Taxonomy" id="2918170"/>
    <lineage>
        <taxon>Bacteria</taxon>
        <taxon>Pseudomonadati</taxon>
        <taxon>Myxococcota</taxon>
        <taxon>Myxococcia</taxon>
        <taxon>Myxococcales</taxon>
        <taxon>Cystobacterineae</taxon>
        <taxon>Anaeromyxobacteraceae</taxon>
        <taxon>Anaeromyxobacter</taxon>
    </lineage>
</organism>
<protein>
    <submittedName>
        <fullName evidence="1">Uncharacterized protein</fullName>
    </submittedName>
</protein>
<accession>A0ABM7WQK7</accession>
<reference evidence="2" key="1">
    <citation type="journal article" date="2022" name="Int. J. Syst. Evol. Microbiol.">
        <title>Anaeromyxobacter oryzae sp. nov., Anaeromyxobacter diazotrophicus sp. nov. and Anaeromyxobacter paludicola sp. nov., isolated from paddy soils.</title>
        <authorList>
            <person name="Itoh H."/>
            <person name="Xu Z."/>
            <person name="Mise K."/>
            <person name="Masuda Y."/>
            <person name="Ushijima N."/>
            <person name="Hayakawa C."/>
            <person name="Shiratori Y."/>
            <person name="Senoo K."/>
        </authorList>
    </citation>
    <scope>NUCLEOTIDE SEQUENCE [LARGE SCALE GENOMIC DNA]</scope>
    <source>
        <strain evidence="2">Red232</strain>
    </source>
</reference>
<name>A0ABM7WQK7_9BACT</name>
<gene>
    <name evidence="1" type="ORF">AMOR_07410</name>
</gene>
<dbReference type="Proteomes" id="UP001162891">
    <property type="component" value="Chromosome"/>
</dbReference>
<dbReference type="RefSeq" id="WP_248358530.1">
    <property type="nucleotide sequence ID" value="NZ_AP025591.1"/>
</dbReference>
<proteinExistence type="predicted"/>
<keyword evidence="2" id="KW-1185">Reference proteome</keyword>